<evidence type="ECO:0000313" key="3">
    <source>
        <dbReference type="EMBL" id="ARJ41616.1"/>
    </source>
</evidence>
<accession>A0A1W6B3H2</accession>
<evidence type="ECO:0000259" key="2">
    <source>
        <dbReference type="Pfam" id="PF00156"/>
    </source>
</evidence>
<organism evidence="3 4">
    <name type="scientific">Pantoea alhagi</name>
    <dbReference type="NCBI Taxonomy" id="1891675"/>
    <lineage>
        <taxon>Bacteria</taxon>
        <taxon>Pseudomonadati</taxon>
        <taxon>Pseudomonadota</taxon>
        <taxon>Gammaproteobacteria</taxon>
        <taxon>Enterobacterales</taxon>
        <taxon>Erwiniaceae</taxon>
        <taxon>Pantoea</taxon>
    </lineage>
</organism>
<reference evidence="3 4" key="1">
    <citation type="submission" date="2017-02" db="EMBL/GenBank/DDBJ databases">
        <title>Complete genome sequence of the drought resistance-promoting endophyte Pantoea alhagi LTYR-11Z.</title>
        <authorList>
            <person name="Zhang L."/>
        </authorList>
    </citation>
    <scope>NUCLEOTIDE SEQUENCE [LARGE SCALE GENOMIC DNA]</scope>
    <source>
        <strain evidence="3 4">LTYR-11Z</strain>
    </source>
</reference>
<feature type="domain" description="Phosphoribosyltransferase" evidence="2">
    <location>
        <begin position="180"/>
        <end position="225"/>
    </location>
</feature>
<dbReference type="InterPro" id="IPR051910">
    <property type="entry name" value="ComF/GntX_DNA_util-trans"/>
</dbReference>
<dbReference type="PANTHER" id="PTHR47505">
    <property type="entry name" value="DNA UTILIZATION PROTEIN YHGH"/>
    <property type="match status" value="1"/>
</dbReference>
<protein>
    <submittedName>
        <fullName evidence="3">DNA utilization protein GntX</fullName>
    </submittedName>
</protein>
<dbReference type="Pfam" id="PF00156">
    <property type="entry name" value="Pribosyltran"/>
    <property type="match status" value="1"/>
</dbReference>
<dbReference type="InterPro" id="IPR029057">
    <property type="entry name" value="PRTase-like"/>
</dbReference>
<sequence length="227" mass="25264">MLPMQGGCWLCQIPLALPVQGLCSYCLRALPPLPLCCPRCGLPAGDALVACGRCLQRPPPWQQLIAVSDYCSPLSLLSARYKFSGRTALSVMLARLILLSWLAARRQRGLPRPDLILAVPLHHQRAWRRGFNQADLLARSLARWLSCTYDPQALTRRRAALIQHRLGAQARKRNLRGAFQLEITVQDRHIALIDDVVTTGNTVAEVSRLLMRAGAASVQIWCLCRTL</sequence>
<dbReference type="EMBL" id="CP019706">
    <property type="protein sequence ID" value="ARJ41616.1"/>
    <property type="molecule type" value="Genomic_DNA"/>
</dbReference>
<gene>
    <name evidence="3" type="ORF">B1H58_06025</name>
</gene>
<dbReference type="PANTHER" id="PTHR47505:SF1">
    <property type="entry name" value="DNA UTILIZATION PROTEIN YHGH"/>
    <property type="match status" value="1"/>
</dbReference>
<dbReference type="InterPro" id="IPR000836">
    <property type="entry name" value="PRTase_dom"/>
</dbReference>
<keyword evidence="4" id="KW-1185">Reference proteome</keyword>
<dbReference type="RefSeq" id="WP_085068599.1">
    <property type="nucleotide sequence ID" value="NZ_CP019706.1"/>
</dbReference>
<dbReference type="STRING" id="1891675.B1H58_06025"/>
<dbReference type="Proteomes" id="UP000192900">
    <property type="component" value="Chromosome"/>
</dbReference>
<dbReference type="KEGG" id="palh:B1H58_06025"/>
<evidence type="ECO:0000313" key="4">
    <source>
        <dbReference type="Proteomes" id="UP000192900"/>
    </source>
</evidence>
<evidence type="ECO:0000256" key="1">
    <source>
        <dbReference type="ARBA" id="ARBA00008007"/>
    </source>
</evidence>
<proteinExistence type="inferred from homology"/>
<dbReference type="AlphaFoldDB" id="A0A1W6B3H2"/>
<dbReference type="CDD" id="cd06223">
    <property type="entry name" value="PRTases_typeI"/>
    <property type="match status" value="1"/>
</dbReference>
<dbReference type="Gene3D" id="3.40.50.2020">
    <property type="match status" value="1"/>
</dbReference>
<dbReference type="OrthoDB" id="9793412at2"/>
<dbReference type="NCBIfam" id="NF008616">
    <property type="entry name" value="PRK11595.1"/>
    <property type="match status" value="1"/>
</dbReference>
<comment type="similarity">
    <text evidence="1">Belongs to the ComF/GntX family.</text>
</comment>
<dbReference type="SUPFAM" id="SSF53271">
    <property type="entry name" value="PRTase-like"/>
    <property type="match status" value="1"/>
</dbReference>
<name>A0A1W6B3H2_9GAMM</name>